<protein>
    <recommendedName>
        <fullName evidence="1">Large ribosomal subunit protein mL60</fullName>
    </recommendedName>
</protein>
<dbReference type="Proteomes" id="UP000788993">
    <property type="component" value="Unassembled WGS sequence"/>
</dbReference>
<reference evidence="2" key="2">
    <citation type="submission" date="2021-01" db="EMBL/GenBank/DDBJ databases">
        <authorList>
            <person name="Schikora-Tamarit M.A."/>
        </authorList>
    </citation>
    <scope>NUCLEOTIDE SEQUENCE</scope>
    <source>
        <strain evidence="2">NCAIM Y.01608</strain>
    </source>
</reference>
<comment type="subunit">
    <text evidence="1">Component of the mitochondrial large ribosomal subunit.</text>
</comment>
<keyword evidence="1" id="KW-0689">Ribosomal protein</keyword>
<comment type="caution">
    <text evidence="2">The sequence shown here is derived from an EMBL/GenBank/DDBJ whole genome shotgun (WGS) entry which is preliminary data.</text>
</comment>
<reference evidence="2" key="1">
    <citation type="journal article" date="2021" name="Open Biol.">
        <title>Shared evolutionary footprints suggest mitochondrial oxidative damage underlies multiple complex I losses in fungi.</title>
        <authorList>
            <person name="Schikora-Tamarit M.A."/>
            <person name="Marcet-Houben M."/>
            <person name="Nosek J."/>
            <person name="Gabaldon T."/>
        </authorList>
    </citation>
    <scope>NUCLEOTIDE SEQUENCE</scope>
    <source>
        <strain evidence="2">NCAIM Y.01608</strain>
    </source>
</reference>
<dbReference type="Pfam" id="PF09784">
    <property type="entry name" value="L31"/>
    <property type="match status" value="1"/>
</dbReference>
<proteinExistence type="predicted"/>
<sequence>MMFGPFRMSPVALGGLLWKKPWRLSKFQKYRHRKRMQLVDANIQALYDGLQANGMSSKRVDHLMTEYPKESEMTPKNKYTVFSKYARKYRKGIHFVPKWTRIPLRKQPTNV</sequence>
<accession>A0A9P8PRS1</accession>
<evidence type="ECO:0000313" key="2">
    <source>
        <dbReference type="EMBL" id="KAH3676912.1"/>
    </source>
</evidence>
<evidence type="ECO:0000313" key="3">
    <source>
        <dbReference type="Proteomes" id="UP000788993"/>
    </source>
</evidence>
<dbReference type="GO" id="GO:0032543">
    <property type="term" value="P:mitochondrial translation"/>
    <property type="evidence" value="ECO:0007669"/>
    <property type="project" value="UniProtKB-UniRule"/>
</dbReference>
<organism evidence="2 3">
    <name type="scientific">Ogataea polymorpha</name>
    <dbReference type="NCBI Taxonomy" id="460523"/>
    <lineage>
        <taxon>Eukaryota</taxon>
        <taxon>Fungi</taxon>
        <taxon>Dikarya</taxon>
        <taxon>Ascomycota</taxon>
        <taxon>Saccharomycotina</taxon>
        <taxon>Pichiomycetes</taxon>
        <taxon>Pichiales</taxon>
        <taxon>Pichiaceae</taxon>
        <taxon>Ogataea</taxon>
    </lineage>
</organism>
<evidence type="ECO:0000256" key="1">
    <source>
        <dbReference type="PIRNR" id="PIRNR002216"/>
    </source>
</evidence>
<dbReference type="EMBL" id="JAEUBD010000146">
    <property type="protein sequence ID" value="KAH3676912.1"/>
    <property type="molecule type" value="Genomic_DNA"/>
</dbReference>
<dbReference type="PANTHER" id="PTHR28271">
    <property type="entry name" value="54S RIBOSOMAL PROTEIN L31, MITOCHONDRIAL"/>
    <property type="match status" value="1"/>
</dbReference>
<comment type="subcellular location">
    <subcellularLocation>
        <location evidence="1">Mitochondrion</location>
    </subcellularLocation>
</comment>
<dbReference type="GO" id="GO:0005762">
    <property type="term" value="C:mitochondrial large ribosomal subunit"/>
    <property type="evidence" value="ECO:0007669"/>
    <property type="project" value="UniProtKB-UniRule"/>
</dbReference>
<name>A0A9P8PRS1_9ASCO</name>
<dbReference type="AlphaFoldDB" id="A0A9P8PRS1"/>
<keyword evidence="1" id="KW-0687">Ribonucleoprotein</keyword>
<dbReference type="PANTHER" id="PTHR28271:SF1">
    <property type="entry name" value="LARGE RIBOSOMAL SUBUNIT PROTEIN ML60"/>
    <property type="match status" value="1"/>
</dbReference>
<gene>
    <name evidence="2" type="ORF">OGATHE_001402</name>
</gene>
<dbReference type="OrthoDB" id="2332379at2759"/>
<keyword evidence="1" id="KW-0496">Mitochondrion</keyword>
<dbReference type="GO" id="GO:0003735">
    <property type="term" value="F:structural constituent of ribosome"/>
    <property type="evidence" value="ECO:0007669"/>
    <property type="project" value="UniProtKB-UniRule"/>
</dbReference>
<dbReference type="InterPro" id="IPR016340">
    <property type="entry name" value="Ribosomal_mL60"/>
</dbReference>
<keyword evidence="3" id="KW-1185">Reference proteome</keyword>
<dbReference type="PIRSF" id="PIRSF002216">
    <property type="entry name" value="MRPL31_prd"/>
    <property type="match status" value="1"/>
</dbReference>